<evidence type="ECO:0000256" key="2">
    <source>
        <dbReference type="ARBA" id="ARBA00007349"/>
    </source>
</evidence>
<dbReference type="Proteomes" id="UP000014400">
    <property type="component" value="Unassembled WGS sequence"/>
</dbReference>
<dbReference type="AlphaFoldDB" id="S3BFH6"/>
<evidence type="ECO:0000256" key="5">
    <source>
        <dbReference type="ARBA" id="ARBA00023136"/>
    </source>
</evidence>
<dbReference type="InterPro" id="IPR001898">
    <property type="entry name" value="SLC13A/DASS"/>
</dbReference>
<gene>
    <name evidence="7" type="ORF">HMPREF1476_01218</name>
</gene>
<feature type="transmembrane region" description="Helical" evidence="6">
    <location>
        <begin position="456"/>
        <end position="475"/>
    </location>
</feature>
<accession>S3BFH6</accession>
<feature type="transmembrane region" description="Helical" evidence="6">
    <location>
        <begin position="46"/>
        <end position="65"/>
    </location>
</feature>
<dbReference type="RefSeq" id="WP_016474470.1">
    <property type="nucleotide sequence ID" value="NZ_KE150480.1"/>
</dbReference>
<dbReference type="PIRSF" id="PIRSF002457">
    <property type="entry name" value="DASS"/>
    <property type="match status" value="1"/>
</dbReference>
<sequence length="523" mass="54839">MNTTHSVALVDSASNMTSRGSASAGSNGKSTVTADTQPSPGFFKRYGLVFAVAALGIICLMPQLADLSIAGQRMIGIMAFAVITWATGAVSFPVSAGVIMALIAVLVGLSPQPDGQGLIGTSKALRMALTGFSSPAFCLVGAALFLAAAMMQTGLDRRIALVTLSKIGTSPSRVVLGIILCGFILSFFVPSTTARVACLVPIVTGMVRAFGLPLKSAFGAMLLITVAQVDSVWNVGIKTAAAQNMVAVGFIQELTGHDISWLDWFVAAAPFAALMSVVLYVVVTRLFKGSLENISGGDDAVRRELAKLGPMSAAEWKLTVVSLVLLFMWVTEKKLHPFDTTTTTVCAIALLMLPSMGVMDWKSVVNRINWGTLLVFGVGISLGSTLLSTHAAQWLAEGIGSSFGLADQTTFVVVAVLALFLIIIHLGFASAAALSSALIPIIIALVNGLDAPNVNVLGITMILQYVISFGFILPVNAPQNLIAYSTGAFDVKTFAFTGIILTIAAYLLILLMSATYWSWMGLV</sequence>
<feature type="transmembrane region" description="Helical" evidence="6">
    <location>
        <begin position="308"/>
        <end position="330"/>
    </location>
</feature>
<evidence type="ECO:0000313" key="7">
    <source>
        <dbReference type="EMBL" id="EPD99181.1"/>
    </source>
</evidence>
<evidence type="ECO:0000313" key="8">
    <source>
        <dbReference type="Proteomes" id="UP000014400"/>
    </source>
</evidence>
<feature type="transmembrane region" description="Helical" evidence="6">
    <location>
        <begin position="264"/>
        <end position="287"/>
    </location>
</feature>
<feature type="transmembrane region" description="Helical" evidence="6">
    <location>
        <begin position="411"/>
        <end position="444"/>
    </location>
</feature>
<feature type="transmembrane region" description="Helical" evidence="6">
    <location>
        <begin position="495"/>
        <end position="519"/>
    </location>
</feature>
<name>S3BFH6_9BURK</name>
<feature type="transmembrane region" description="Helical" evidence="6">
    <location>
        <begin position="373"/>
        <end position="391"/>
    </location>
</feature>
<comment type="subcellular location">
    <subcellularLocation>
        <location evidence="1">Membrane</location>
        <topology evidence="1">Multi-pass membrane protein</topology>
    </subcellularLocation>
</comment>
<reference evidence="7 8" key="1">
    <citation type="submission" date="2013-04" db="EMBL/GenBank/DDBJ databases">
        <title>The Genome Sequence of Sutterella wadsworthensis HGA0223.</title>
        <authorList>
            <consortium name="The Broad Institute Genomics Platform"/>
            <person name="Earl A."/>
            <person name="Ward D."/>
            <person name="Feldgarden M."/>
            <person name="Gevers D."/>
            <person name="Schmidt T.M."/>
            <person name="Dover J."/>
            <person name="Dai D."/>
            <person name="Walker B."/>
            <person name="Young S."/>
            <person name="Zeng Q."/>
            <person name="Gargeya S."/>
            <person name="Fitzgerald M."/>
            <person name="Haas B."/>
            <person name="Abouelleil A."/>
            <person name="Allen A.W."/>
            <person name="Alvarado L."/>
            <person name="Arachchi H.M."/>
            <person name="Berlin A.M."/>
            <person name="Chapman S.B."/>
            <person name="Gainer-Dewar J."/>
            <person name="Goldberg J."/>
            <person name="Griggs A."/>
            <person name="Gujja S."/>
            <person name="Hansen M."/>
            <person name="Howarth C."/>
            <person name="Imamovic A."/>
            <person name="Ireland A."/>
            <person name="Larimer J."/>
            <person name="McCowan C."/>
            <person name="Murphy C."/>
            <person name="Pearson M."/>
            <person name="Poon T.W."/>
            <person name="Priest M."/>
            <person name="Roberts A."/>
            <person name="Saif S."/>
            <person name="Shea T."/>
            <person name="Sisk P."/>
            <person name="Sykes S."/>
            <person name="Wortman J."/>
            <person name="Nusbaum C."/>
            <person name="Birren B."/>
        </authorList>
    </citation>
    <scope>NUCLEOTIDE SEQUENCE [LARGE SCALE GENOMIC DNA]</scope>
    <source>
        <strain evidence="7 8">HGA0223</strain>
    </source>
</reference>
<feature type="transmembrane region" description="Helical" evidence="6">
    <location>
        <begin position="342"/>
        <end position="361"/>
    </location>
</feature>
<organism evidence="7 8">
    <name type="scientific">Sutterella wadsworthensis HGA0223</name>
    <dbReference type="NCBI Taxonomy" id="1203554"/>
    <lineage>
        <taxon>Bacteria</taxon>
        <taxon>Pseudomonadati</taxon>
        <taxon>Pseudomonadota</taxon>
        <taxon>Betaproteobacteria</taxon>
        <taxon>Burkholderiales</taxon>
        <taxon>Sutterellaceae</taxon>
        <taxon>Sutterella</taxon>
    </lineage>
</organism>
<dbReference type="PATRIC" id="fig|1203554.3.peg.1272"/>
<dbReference type="eggNOG" id="COG0471">
    <property type="taxonomic scope" value="Bacteria"/>
</dbReference>
<dbReference type="GO" id="GO:0008514">
    <property type="term" value="F:organic anion transmembrane transporter activity"/>
    <property type="evidence" value="ECO:0007669"/>
    <property type="project" value="UniProtKB-ARBA"/>
</dbReference>
<evidence type="ECO:0000256" key="1">
    <source>
        <dbReference type="ARBA" id="ARBA00004141"/>
    </source>
</evidence>
<dbReference type="GO" id="GO:0005886">
    <property type="term" value="C:plasma membrane"/>
    <property type="evidence" value="ECO:0007669"/>
    <property type="project" value="TreeGrafter"/>
</dbReference>
<keyword evidence="3 6" id="KW-0812">Transmembrane</keyword>
<dbReference type="InterPro" id="IPR030676">
    <property type="entry name" value="CitT-rel"/>
</dbReference>
<evidence type="ECO:0000256" key="6">
    <source>
        <dbReference type="SAM" id="Phobius"/>
    </source>
</evidence>
<feature type="transmembrane region" description="Helical" evidence="6">
    <location>
        <begin position="127"/>
        <end position="151"/>
    </location>
</feature>
<feature type="transmembrane region" description="Helical" evidence="6">
    <location>
        <begin position="172"/>
        <end position="189"/>
    </location>
</feature>
<dbReference type="NCBIfam" id="TIGR00785">
    <property type="entry name" value="dass"/>
    <property type="match status" value="1"/>
</dbReference>
<feature type="transmembrane region" description="Helical" evidence="6">
    <location>
        <begin position="77"/>
        <end position="107"/>
    </location>
</feature>
<evidence type="ECO:0000256" key="4">
    <source>
        <dbReference type="ARBA" id="ARBA00022989"/>
    </source>
</evidence>
<dbReference type="PANTHER" id="PTHR10283:SF82">
    <property type="entry name" value="SOLUTE CARRIER FAMILY 13 MEMBER 2"/>
    <property type="match status" value="1"/>
</dbReference>
<dbReference type="EMBL" id="ATCF01000017">
    <property type="protein sequence ID" value="EPD99181.1"/>
    <property type="molecule type" value="Genomic_DNA"/>
</dbReference>
<evidence type="ECO:0000256" key="3">
    <source>
        <dbReference type="ARBA" id="ARBA00022692"/>
    </source>
</evidence>
<keyword evidence="5 6" id="KW-0472">Membrane</keyword>
<dbReference type="Pfam" id="PF00939">
    <property type="entry name" value="Na_sulph_symp"/>
    <property type="match status" value="1"/>
</dbReference>
<dbReference type="PANTHER" id="PTHR10283">
    <property type="entry name" value="SOLUTE CARRIER FAMILY 13 MEMBER"/>
    <property type="match status" value="1"/>
</dbReference>
<dbReference type="HOGENOM" id="CLU_005170_0_1_4"/>
<dbReference type="GO" id="GO:1905039">
    <property type="term" value="P:carboxylic acid transmembrane transport"/>
    <property type="evidence" value="ECO:0007669"/>
    <property type="project" value="UniProtKB-ARBA"/>
</dbReference>
<keyword evidence="8" id="KW-1185">Reference proteome</keyword>
<protein>
    <submittedName>
        <fullName evidence="7">Divalent anion:Na+ symporter (DASS) family transporter</fullName>
    </submittedName>
</protein>
<comment type="caution">
    <text evidence="7">The sequence shown here is derived from an EMBL/GenBank/DDBJ whole genome shotgun (WGS) entry which is preliminary data.</text>
</comment>
<proteinExistence type="inferred from homology"/>
<comment type="similarity">
    <text evidence="2">Belongs to the SLC13A/DASS transporter (TC 2.A.47) family. DIT1 subfamily.</text>
</comment>
<keyword evidence="4 6" id="KW-1133">Transmembrane helix</keyword>